<protein>
    <submittedName>
        <fullName evidence="1">Uncharacterized protein</fullName>
    </submittedName>
</protein>
<sequence length="109" mass="12116">MEDGNDSDGSEEENMDGKLIRIINPTQPEQGSRTAARIPDQLLLAFNPLFHQNEASPVTFLLPEQDVDLSPLFRFSSWLSWVVLTALPGPATSVAPVYVHSLYMVVEVF</sequence>
<reference evidence="1" key="1">
    <citation type="submission" date="2022-08" db="EMBL/GenBank/DDBJ databases">
        <authorList>
            <consortium name="DOE Joint Genome Institute"/>
            <person name="Min B."/>
            <person name="Riley R."/>
            <person name="Sierra-Patev S."/>
            <person name="Naranjo-Ortiz M."/>
            <person name="Looney B."/>
            <person name="Konkel Z."/>
            <person name="Slot J.C."/>
            <person name="Sakamoto Y."/>
            <person name="Steenwyk J.L."/>
            <person name="Rokas A."/>
            <person name="Carro J."/>
            <person name="Camarero S."/>
            <person name="Ferreira P."/>
            <person name="Molpeceres G."/>
            <person name="Ruiz-Duenas F.J."/>
            <person name="Serrano A."/>
            <person name="Henrissat B."/>
            <person name="Drula E."/>
            <person name="Hughes K.W."/>
            <person name="Mata J.L."/>
            <person name="Ishikawa N.K."/>
            <person name="Vargas-Isla R."/>
            <person name="Ushijima S."/>
            <person name="Smith C.A."/>
            <person name="Ahrendt S."/>
            <person name="Andreopoulos W."/>
            <person name="He G."/>
            <person name="Labutti K."/>
            <person name="Lipzen A."/>
            <person name="Ng V."/>
            <person name="Sandor L."/>
            <person name="Barry K."/>
            <person name="Martinez A.T."/>
            <person name="Xiao Y."/>
            <person name="Gibbons J.G."/>
            <person name="Terashima K."/>
            <person name="Hibbett D.S."/>
            <person name="Grigoriev I.V."/>
        </authorList>
    </citation>
    <scope>NUCLEOTIDE SEQUENCE</scope>
    <source>
        <strain evidence="1">Sp2 HRB7682 ss15</strain>
    </source>
</reference>
<comment type="caution">
    <text evidence="1">The sequence shown here is derived from an EMBL/GenBank/DDBJ whole genome shotgun (WGS) entry which is preliminary data.</text>
</comment>
<dbReference type="EMBL" id="JANVFS010000021">
    <property type="protein sequence ID" value="KAJ4476093.1"/>
    <property type="molecule type" value="Genomic_DNA"/>
</dbReference>
<organism evidence="1 2">
    <name type="scientific">Lentinula lateritia</name>
    <dbReference type="NCBI Taxonomy" id="40482"/>
    <lineage>
        <taxon>Eukaryota</taxon>
        <taxon>Fungi</taxon>
        <taxon>Dikarya</taxon>
        <taxon>Basidiomycota</taxon>
        <taxon>Agaricomycotina</taxon>
        <taxon>Agaricomycetes</taxon>
        <taxon>Agaricomycetidae</taxon>
        <taxon>Agaricales</taxon>
        <taxon>Marasmiineae</taxon>
        <taxon>Omphalotaceae</taxon>
        <taxon>Lentinula</taxon>
    </lineage>
</organism>
<dbReference type="AlphaFoldDB" id="A0A9W9DLB4"/>
<name>A0A9W9DLB4_9AGAR</name>
<evidence type="ECO:0000313" key="1">
    <source>
        <dbReference type="EMBL" id="KAJ4476093.1"/>
    </source>
</evidence>
<dbReference type="Proteomes" id="UP001150238">
    <property type="component" value="Unassembled WGS sequence"/>
</dbReference>
<gene>
    <name evidence="1" type="ORF">C8J55DRAFT_578344</name>
</gene>
<evidence type="ECO:0000313" key="2">
    <source>
        <dbReference type="Proteomes" id="UP001150238"/>
    </source>
</evidence>
<proteinExistence type="predicted"/>
<reference evidence="1" key="2">
    <citation type="journal article" date="2023" name="Proc. Natl. Acad. Sci. U.S.A.">
        <title>A global phylogenomic analysis of the shiitake genus Lentinula.</title>
        <authorList>
            <person name="Sierra-Patev S."/>
            <person name="Min B."/>
            <person name="Naranjo-Ortiz M."/>
            <person name="Looney B."/>
            <person name="Konkel Z."/>
            <person name="Slot J.C."/>
            <person name="Sakamoto Y."/>
            <person name="Steenwyk J.L."/>
            <person name="Rokas A."/>
            <person name="Carro J."/>
            <person name="Camarero S."/>
            <person name="Ferreira P."/>
            <person name="Molpeceres G."/>
            <person name="Ruiz-Duenas F.J."/>
            <person name="Serrano A."/>
            <person name="Henrissat B."/>
            <person name="Drula E."/>
            <person name="Hughes K.W."/>
            <person name="Mata J.L."/>
            <person name="Ishikawa N.K."/>
            <person name="Vargas-Isla R."/>
            <person name="Ushijima S."/>
            <person name="Smith C.A."/>
            <person name="Donoghue J."/>
            <person name="Ahrendt S."/>
            <person name="Andreopoulos W."/>
            <person name="He G."/>
            <person name="LaButti K."/>
            <person name="Lipzen A."/>
            <person name="Ng V."/>
            <person name="Riley R."/>
            <person name="Sandor L."/>
            <person name="Barry K."/>
            <person name="Martinez A.T."/>
            <person name="Xiao Y."/>
            <person name="Gibbons J.G."/>
            <person name="Terashima K."/>
            <person name="Grigoriev I.V."/>
            <person name="Hibbett D."/>
        </authorList>
    </citation>
    <scope>NUCLEOTIDE SEQUENCE</scope>
    <source>
        <strain evidence="1">Sp2 HRB7682 ss15</strain>
    </source>
</reference>
<accession>A0A9W9DLB4</accession>